<dbReference type="EMBL" id="NPHW01002136">
    <property type="protein sequence ID" value="OXV12092.1"/>
    <property type="molecule type" value="Genomic_DNA"/>
</dbReference>
<feature type="region of interest" description="Disordered" evidence="1">
    <location>
        <begin position="277"/>
        <end position="296"/>
    </location>
</feature>
<protein>
    <submittedName>
        <fullName evidence="2">Uncharacterized protein</fullName>
    </submittedName>
</protein>
<feature type="region of interest" description="Disordered" evidence="1">
    <location>
        <begin position="473"/>
        <end position="496"/>
    </location>
</feature>
<evidence type="ECO:0000313" key="3">
    <source>
        <dbReference type="Proteomes" id="UP000243515"/>
    </source>
</evidence>
<dbReference type="AlphaFoldDB" id="A0A232M6V9"/>
<gene>
    <name evidence="2" type="ORF">Egran_00147</name>
</gene>
<reference evidence="2 3" key="1">
    <citation type="journal article" date="2015" name="Environ. Microbiol.">
        <title>Metagenome sequence of Elaphomyces granulatus from sporocarp tissue reveals Ascomycota ectomycorrhizal fingerprints of genome expansion and a Proteobacteria-rich microbiome.</title>
        <authorList>
            <person name="Quandt C.A."/>
            <person name="Kohler A."/>
            <person name="Hesse C.N."/>
            <person name="Sharpton T.J."/>
            <person name="Martin F."/>
            <person name="Spatafora J.W."/>
        </authorList>
    </citation>
    <scope>NUCLEOTIDE SEQUENCE [LARGE SCALE GENOMIC DNA]</scope>
    <source>
        <strain evidence="2 3">OSC145934</strain>
    </source>
</reference>
<accession>A0A232M6V9</accession>
<dbReference type="Gene3D" id="1.10.287.1490">
    <property type="match status" value="1"/>
</dbReference>
<comment type="caution">
    <text evidence="2">The sequence shown here is derived from an EMBL/GenBank/DDBJ whole genome shotgun (WGS) entry which is preliminary data.</text>
</comment>
<organism evidence="2 3">
    <name type="scientific">Elaphomyces granulatus</name>
    <dbReference type="NCBI Taxonomy" id="519963"/>
    <lineage>
        <taxon>Eukaryota</taxon>
        <taxon>Fungi</taxon>
        <taxon>Dikarya</taxon>
        <taxon>Ascomycota</taxon>
        <taxon>Pezizomycotina</taxon>
        <taxon>Eurotiomycetes</taxon>
        <taxon>Eurotiomycetidae</taxon>
        <taxon>Eurotiales</taxon>
        <taxon>Elaphomycetaceae</taxon>
        <taxon>Elaphomyces</taxon>
    </lineage>
</organism>
<proteinExistence type="predicted"/>
<dbReference type="Proteomes" id="UP000243515">
    <property type="component" value="Unassembled WGS sequence"/>
</dbReference>
<name>A0A232M6V9_9EURO</name>
<evidence type="ECO:0000313" key="2">
    <source>
        <dbReference type="EMBL" id="OXV12092.1"/>
    </source>
</evidence>
<sequence>MTTTLERSLSRASSVSVPISSPRVSFRREITPPTPPDPALVLIHDRITQIDSRVCDLRASVLTKDCYIDRRNREDEHIRREFESHRTISNRVDANVAVLRTDVDHLKLGVSQVQVNISQLGTETGFLRDDVDRLQKNVKQVQSDLDRLQTGICGCSVEISKLQTVVSQMRIDLMKLDHETSRRLNAVFNRFSIMESQMKQMEKVRFNSLAHTIHAPITRVPIVDDDGSLRYPEYFPTTVWRFWCLKKRSRIHRLVELAEFYNLSGYQYWSRMHQQAPYSDDSDSSEASDSPSDLSRADAVRQFPEACHQALAATLGLVYYKIRKEVGEGPNSHLMARPAKRLPEEMASNSSGSKPKPAKVARIASPRTLHKLVTGPSLASRSVVSEELDRLGWNVHASSEISEATKGKFKGLISSDVNGLLLALDRGLIQLIPSRSEQMNQSPTTESKLAHRFDHPEDGFLDDDARSPPHTIATEIISPLYPKDELRSSEANSPIT</sequence>
<dbReference type="OrthoDB" id="4833301at2759"/>
<evidence type="ECO:0000256" key="1">
    <source>
        <dbReference type="SAM" id="MobiDB-lite"/>
    </source>
</evidence>
<keyword evidence="3" id="KW-1185">Reference proteome</keyword>